<evidence type="ECO:0000259" key="6">
    <source>
        <dbReference type="Pfam" id="PF01782"/>
    </source>
</evidence>
<sequence>MIKKEDVCRIGQIGKPHGVKGELSFHFEDDVFDRTDADYLILEVDGILVPFFFEEYRFRTDVTAYIKFCDVDTEVQARELTGSEVFFPRSVAHQDGTCRSWAQLLGFSLIDATTGHQIGVIQSIDNTTLNVLFELEGGKLIPANEELITDIDGEKRQIFITLPEGLLDL</sequence>
<dbReference type="NCBIfam" id="TIGR02273">
    <property type="entry name" value="16S_RimM"/>
    <property type="match status" value="1"/>
</dbReference>
<dbReference type="InterPro" id="IPR056792">
    <property type="entry name" value="PRC_RimM"/>
</dbReference>
<dbReference type="GO" id="GO:0005737">
    <property type="term" value="C:cytoplasm"/>
    <property type="evidence" value="ECO:0007669"/>
    <property type="project" value="UniProtKB-SubCell"/>
</dbReference>
<comment type="function">
    <text evidence="5">An accessory protein needed during the final step in the assembly of 30S ribosomal subunit, possibly for assembly of the head region. Essential for efficient processing of 16S rRNA. May be needed both before and after RbfA during the maturation of 16S rRNA. It has affinity for free ribosomal 30S subunits but not for 70S ribosomes.</text>
</comment>
<comment type="subunit">
    <text evidence="5">Binds ribosomal protein uS19.</text>
</comment>
<dbReference type="Pfam" id="PF24986">
    <property type="entry name" value="PRC_RimM"/>
    <property type="match status" value="1"/>
</dbReference>
<feature type="domain" description="RimM N-terminal" evidence="6">
    <location>
        <begin position="10"/>
        <end position="90"/>
    </location>
</feature>
<dbReference type="SUPFAM" id="SSF50447">
    <property type="entry name" value="Translation proteins"/>
    <property type="match status" value="1"/>
</dbReference>
<evidence type="ECO:0000256" key="2">
    <source>
        <dbReference type="ARBA" id="ARBA00022517"/>
    </source>
</evidence>
<dbReference type="InterPro" id="IPR011033">
    <property type="entry name" value="PRC_barrel-like_sf"/>
</dbReference>
<proteinExistence type="inferred from homology"/>
<dbReference type="InterPro" id="IPR036976">
    <property type="entry name" value="RimM_N_sf"/>
</dbReference>
<keyword evidence="4 5" id="KW-0143">Chaperone</keyword>
<dbReference type="GO" id="GO:0006364">
    <property type="term" value="P:rRNA processing"/>
    <property type="evidence" value="ECO:0007669"/>
    <property type="project" value="UniProtKB-UniRule"/>
</dbReference>
<name>A0A098YRW4_9BACT</name>
<comment type="caution">
    <text evidence="8">The sequence shown here is derived from an EMBL/GenBank/DDBJ whole genome shotgun (WGS) entry which is preliminary data.</text>
</comment>
<evidence type="ECO:0000256" key="4">
    <source>
        <dbReference type="ARBA" id="ARBA00023186"/>
    </source>
</evidence>
<evidence type="ECO:0000256" key="5">
    <source>
        <dbReference type="HAMAP-Rule" id="MF_00014"/>
    </source>
</evidence>
<dbReference type="Pfam" id="PF01782">
    <property type="entry name" value="RimM"/>
    <property type="match status" value="1"/>
</dbReference>
<keyword evidence="2 5" id="KW-0690">Ribosome biogenesis</keyword>
<comment type="subcellular location">
    <subcellularLocation>
        <location evidence="5">Cytoplasm</location>
    </subcellularLocation>
</comment>
<dbReference type="GO" id="GO:0042274">
    <property type="term" value="P:ribosomal small subunit biogenesis"/>
    <property type="evidence" value="ECO:0007669"/>
    <property type="project" value="UniProtKB-UniRule"/>
</dbReference>
<comment type="similarity">
    <text evidence="5">Belongs to the RimM family.</text>
</comment>
<dbReference type="AlphaFoldDB" id="A0A098YRW4"/>
<dbReference type="Proteomes" id="UP000029723">
    <property type="component" value="Unassembled WGS sequence"/>
</dbReference>
<comment type="domain">
    <text evidence="5">The PRC barrel domain binds ribosomal protein uS19.</text>
</comment>
<dbReference type="PANTHER" id="PTHR33692:SF1">
    <property type="entry name" value="RIBOSOME MATURATION FACTOR RIMM"/>
    <property type="match status" value="1"/>
</dbReference>
<dbReference type="RefSeq" id="WP_036927598.1">
    <property type="nucleotide sequence ID" value="NZ_JRPQ01000094.1"/>
</dbReference>
<dbReference type="InterPro" id="IPR009000">
    <property type="entry name" value="Transl_B-barrel_sf"/>
</dbReference>
<dbReference type="GO" id="GO:0005840">
    <property type="term" value="C:ribosome"/>
    <property type="evidence" value="ECO:0007669"/>
    <property type="project" value="InterPro"/>
</dbReference>
<organism evidence="8 9">
    <name type="scientific">Hoylesella timonensis S9-PR14</name>
    <dbReference type="NCBI Taxonomy" id="1401062"/>
    <lineage>
        <taxon>Bacteria</taxon>
        <taxon>Pseudomonadati</taxon>
        <taxon>Bacteroidota</taxon>
        <taxon>Bacteroidia</taxon>
        <taxon>Bacteroidales</taxon>
        <taxon>Prevotellaceae</taxon>
        <taxon>Hoylesella</taxon>
    </lineage>
</organism>
<evidence type="ECO:0000313" key="8">
    <source>
        <dbReference type="EMBL" id="KGI22007.1"/>
    </source>
</evidence>
<protein>
    <recommendedName>
        <fullName evidence="5">Ribosome maturation factor RimM</fullName>
    </recommendedName>
</protein>
<evidence type="ECO:0000313" key="9">
    <source>
        <dbReference type="Proteomes" id="UP000029723"/>
    </source>
</evidence>
<dbReference type="InterPro" id="IPR002676">
    <property type="entry name" value="RimM_N"/>
</dbReference>
<dbReference type="HAMAP" id="MF_00014">
    <property type="entry name" value="Ribosome_mat_RimM"/>
    <property type="match status" value="1"/>
</dbReference>
<dbReference type="SUPFAM" id="SSF50346">
    <property type="entry name" value="PRC-barrel domain"/>
    <property type="match status" value="1"/>
</dbReference>
<dbReference type="Gene3D" id="2.30.30.240">
    <property type="entry name" value="PRC-barrel domain"/>
    <property type="match status" value="1"/>
</dbReference>
<evidence type="ECO:0000256" key="3">
    <source>
        <dbReference type="ARBA" id="ARBA00022552"/>
    </source>
</evidence>
<keyword evidence="3 5" id="KW-0698">rRNA processing</keyword>
<gene>
    <name evidence="5" type="primary">rimM</name>
    <name evidence="8" type="ORF">HMPREF9304_06975</name>
</gene>
<dbReference type="GO" id="GO:0043022">
    <property type="term" value="F:ribosome binding"/>
    <property type="evidence" value="ECO:0007669"/>
    <property type="project" value="InterPro"/>
</dbReference>
<reference evidence="8 9" key="1">
    <citation type="submission" date="2014-07" db="EMBL/GenBank/DDBJ databases">
        <authorList>
            <person name="McCorrison J."/>
            <person name="Sanka R."/>
            <person name="Torralba M."/>
            <person name="Gillis M."/>
            <person name="Haft D.H."/>
            <person name="Methe B."/>
            <person name="Sutton G."/>
            <person name="Nelson K.E."/>
        </authorList>
    </citation>
    <scope>NUCLEOTIDE SEQUENCE [LARGE SCALE GENOMIC DNA]</scope>
    <source>
        <strain evidence="8 9">S9-PR14</strain>
    </source>
</reference>
<dbReference type="Gene3D" id="2.40.30.60">
    <property type="entry name" value="RimM"/>
    <property type="match status" value="1"/>
</dbReference>
<evidence type="ECO:0000259" key="7">
    <source>
        <dbReference type="Pfam" id="PF24986"/>
    </source>
</evidence>
<dbReference type="EMBL" id="JRPQ01000094">
    <property type="protein sequence ID" value="KGI22007.1"/>
    <property type="molecule type" value="Genomic_DNA"/>
</dbReference>
<feature type="domain" description="Ribosome maturation factor RimM PRC barrel" evidence="7">
    <location>
        <begin position="101"/>
        <end position="166"/>
    </location>
</feature>
<evidence type="ECO:0000256" key="1">
    <source>
        <dbReference type="ARBA" id="ARBA00022490"/>
    </source>
</evidence>
<dbReference type="OrthoDB" id="9810331at2"/>
<accession>A0A098YRW4</accession>
<dbReference type="InterPro" id="IPR011961">
    <property type="entry name" value="RimM"/>
</dbReference>
<keyword evidence="1 5" id="KW-0963">Cytoplasm</keyword>
<dbReference type="PANTHER" id="PTHR33692">
    <property type="entry name" value="RIBOSOME MATURATION FACTOR RIMM"/>
    <property type="match status" value="1"/>
</dbReference>